<evidence type="ECO:0000313" key="2">
    <source>
        <dbReference type="Proteomes" id="UP000823775"/>
    </source>
</evidence>
<comment type="caution">
    <text evidence="1">The sequence shown here is derived from an EMBL/GenBank/DDBJ whole genome shotgun (WGS) entry which is preliminary data.</text>
</comment>
<keyword evidence="2" id="KW-1185">Reference proteome</keyword>
<evidence type="ECO:0000313" key="1">
    <source>
        <dbReference type="EMBL" id="MCE3214885.1"/>
    </source>
</evidence>
<name>A0ABS8WPN1_DATST</name>
<organism evidence="1 2">
    <name type="scientific">Datura stramonium</name>
    <name type="common">Jimsonweed</name>
    <name type="synonym">Common thornapple</name>
    <dbReference type="NCBI Taxonomy" id="4076"/>
    <lineage>
        <taxon>Eukaryota</taxon>
        <taxon>Viridiplantae</taxon>
        <taxon>Streptophyta</taxon>
        <taxon>Embryophyta</taxon>
        <taxon>Tracheophyta</taxon>
        <taxon>Spermatophyta</taxon>
        <taxon>Magnoliopsida</taxon>
        <taxon>eudicotyledons</taxon>
        <taxon>Gunneridae</taxon>
        <taxon>Pentapetalae</taxon>
        <taxon>asterids</taxon>
        <taxon>lamiids</taxon>
        <taxon>Solanales</taxon>
        <taxon>Solanaceae</taxon>
        <taxon>Solanoideae</taxon>
        <taxon>Datureae</taxon>
        <taxon>Datura</taxon>
    </lineage>
</organism>
<reference evidence="1 2" key="1">
    <citation type="journal article" date="2021" name="BMC Genomics">
        <title>Datura genome reveals duplications of psychoactive alkaloid biosynthetic genes and high mutation rate following tissue culture.</title>
        <authorList>
            <person name="Rajewski A."/>
            <person name="Carter-House D."/>
            <person name="Stajich J."/>
            <person name="Litt A."/>
        </authorList>
    </citation>
    <scope>NUCLEOTIDE SEQUENCE [LARGE SCALE GENOMIC DNA]</scope>
    <source>
        <strain evidence="1">AR-01</strain>
    </source>
</reference>
<accession>A0ABS8WPN1</accession>
<sequence>MVIWQFQKVQNVFDDQFYRVELYRRCKHAIALENSSEGSSVGVCNRAVLGAIGVVDAQSCSRGVTLAASYARDRTRLWFRVSLHVSMIAPSELQQLNGGFS</sequence>
<dbReference type="Proteomes" id="UP000823775">
    <property type="component" value="Unassembled WGS sequence"/>
</dbReference>
<gene>
    <name evidence="1" type="ORF">HAX54_000206</name>
</gene>
<dbReference type="EMBL" id="JACEIK010010027">
    <property type="protein sequence ID" value="MCE3214885.1"/>
    <property type="molecule type" value="Genomic_DNA"/>
</dbReference>
<protein>
    <submittedName>
        <fullName evidence="1">Uncharacterized protein</fullName>
    </submittedName>
</protein>
<proteinExistence type="predicted"/>